<comment type="function">
    <text evidence="2">Catalyzes the hydrolysis of UDP-3-O-myristoyl-N-acetylglucosamine to form UDP-3-O-myristoylglucosamine and acetate, the committed step in lipid A biosynthesis.</text>
</comment>
<dbReference type="NCBIfam" id="TIGR00325">
    <property type="entry name" value="lpxC"/>
    <property type="match status" value="1"/>
</dbReference>
<evidence type="ECO:0000313" key="13">
    <source>
        <dbReference type="EMBL" id="OGC21475.1"/>
    </source>
</evidence>
<evidence type="ECO:0000256" key="9">
    <source>
        <dbReference type="ARBA" id="ARBA00022833"/>
    </source>
</evidence>
<protein>
    <recommendedName>
        <fullName evidence="4 12">UDP-3-O-acyl-N-acetylglucosamine deacetylase</fullName>
        <ecNumber evidence="4 12">3.5.1.108</ecNumber>
    </recommendedName>
</protein>
<evidence type="ECO:0000256" key="6">
    <source>
        <dbReference type="ARBA" id="ARBA00022556"/>
    </source>
</evidence>
<keyword evidence="6" id="KW-0441">Lipid A biosynthesis</keyword>
<dbReference type="InterPro" id="IPR004463">
    <property type="entry name" value="UDP-acyl_GlcNac_deAcase"/>
</dbReference>
<dbReference type="GO" id="GO:0016020">
    <property type="term" value="C:membrane"/>
    <property type="evidence" value="ECO:0007669"/>
    <property type="project" value="GOC"/>
</dbReference>
<evidence type="ECO:0000256" key="11">
    <source>
        <dbReference type="ARBA" id="ARBA00024535"/>
    </source>
</evidence>
<evidence type="ECO:0000256" key="10">
    <source>
        <dbReference type="ARBA" id="ARBA00023098"/>
    </source>
</evidence>
<sequence>MFQSKDGNPVKTISKKGSLSGIGLHSGEKSSITFSPSDSGEINFIFKNKRIRACVENVTNTTRGTSLGDLQTIEHILAAADGLGINSLEIGLSAKELPNMDGSALPFVAALIACKPKALKQNKEPIIVKERIFLEDQNASIEILPYEGFCIDFETCFVGLGKQNFTFNESTNFITEIAPARTFGYKEEVEELKKHGLAKGASLENSLVLNKKKGYVNVARFEEEPVRHKILDLIGDLSLIGRPIKAKIIAKKSGHKLNIEMAKKIAAGFYDKIVLKS</sequence>
<comment type="cofactor">
    <cofactor evidence="1">
        <name>Zn(2+)</name>
        <dbReference type="ChEBI" id="CHEBI:29105"/>
    </cofactor>
</comment>
<keyword evidence="10" id="KW-0443">Lipid metabolism</keyword>
<dbReference type="UniPathway" id="UPA00359">
    <property type="reaction ID" value="UER00478"/>
</dbReference>
<accession>A0A1F4SM27</accession>
<evidence type="ECO:0000313" key="14">
    <source>
        <dbReference type="Proteomes" id="UP000178417"/>
    </source>
</evidence>
<dbReference type="PANTHER" id="PTHR33694:SF1">
    <property type="entry name" value="UDP-3-O-ACYL-N-ACETYLGLUCOSAMINE DEACETYLASE 1, MITOCHONDRIAL-RELATED"/>
    <property type="match status" value="1"/>
</dbReference>
<dbReference type="Pfam" id="PF03331">
    <property type="entry name" value="LpxC"/>
    <property type="match status" value="1"/>
</dbReference>
<keyword evidence="7" id="KW-0479">Metal-binding</keyword>
<organism evidence="13 14">
    <name type="scientific">candidate division WOR-1 bacterium RIFOXYB2_FULL_37_13</name>
    <dbReference type="NCBI Taxonomy" id="1802579"/>
    <lineage>
        <taxon>Bacteria</taxon>
        <taxon>Bacillati</taxon>
        <taxon>Saganbacteria</taxon>
    </lineage>
</organism>
<keyword evidence="9" id="KW-0862">Zinc</keyword>
<evidence type="ECO:0000256" key="8">
    <source>
        <dbReference type="ARBA" id="ARBA00022801"/>
    </source>
</evidence>
<evidence type="ECO:0000256" key="4">
    <source>
        <dbReference type="ARBA" id="ARBA00012745"/>
    </source>
</evidence>
<keyword evidence="5" id="KW-0444">Lipid biosynthesis</keyword>
<evidence type="ECO:0000256" key="7">
    <source>
        <dbReference type="ARBA" id="ARBA00022723"/>
    </source>
</evidence>
<dbReference type="GO" id="GO:0103117">
    <property type="term" value="F:UDP-3-O-acyl-N-acetylglucosamine deacetylase activity"/>
    <property type="evidence" value="ECO:0007669"/>
    <property type="project" value="UniProtKB-UniRule"/>
</dbReference>
<evidence type="ECO:0000256" key="5">
    <source>
        <dbReference type="ARBA" id="ARBA00022516"/>
    </source>
</evidence>
<comment type="catalytic activity">
    <reaction evidence="11">
        <text>a UDP-3-O-[(3R)-3-hydroxyacyl]-N-acetyl-alpha-D-glucosamine + H2O = a UDP-3-O-[(3R)-3-hydroxyacyl]-alpha-D-glucosamine + acetate</text>
        <dbReference type="Rhea" id="RHEA:67816"/>
        <dbReference type="ChEBI" id="CHEBI:15377"/>
        <dbReference type="ChEBI" id="CHEBI:30089"/>
        <dbReference type="ChEBI" id="CHEBI:137740"/>
        <dbReference type="ChEBI" id="CHEBI:173225"/>
        <dbReference type="EC" id="3.5.1.108"/>
    </reaction>
</comment>
<dbReference type="EMBL" id="MEUB01000041">
    <property type="protein sequence ID" value="OGC21475.1"/>
    <property type="molecule type" value="Genomic_DNA"/>
</dbReference>
<keyword evidence="8" id="KW-0378">Hydrolase</keyword>
<evidence type="ECO:0000256" key="12">
    <source>
        <dbReference type="NCBIfam" id="TIGR00325"/>
    </source>
</evidence>
<dbReference type="InterPro" id="IPR020568">
    <property type="entry name" value="Ribosomal_Su5_D2-typ_SF"/>
</dbReference>
<gene>
    <name evidence="13" type="ORF">A2310_03255</name>
</gene>
<dbReference type="GO" id="GO:0046872">
    <property type="term" value="F:metal ion binding"/>
    <property type="evidence" value="ECO:0007669"/>
    <property type="project" value="UniProtKB-KW"/>
</dbReference>
<name>A0A1F4SM27_UNCSA</name>
<comment type="caution">
    <text evidence="13">The sequence shown here is derived from an EMBL/GenBank/DDBJ whole genome shotgun (WGS) entry which is preliminary data.</text>
</comment>
<dbReference type="Proteomes" id="UP000178417">
    <property type="component" value="Unassembled WGS sequence"/>
</dbReference>
<comment type="pathway">
    <text evidence="3">Glycolipid biosynthesis; lipid IV(A) biosynthesis; lipid IV(A) from (3R)-3-hydroxytetradecanoyl-[acyl-carrier-protein] and UDP-N-acetyl-alpha-D-glucosamine: step 2/6.</text>
</comment>
<dbReference type="EC" id="3.5.1.108" evidence="4 12"/>
<proteinExistence type="predicted"/>
<dbReference type="PANTHER" id="PTHR33694">
    <property type="entry name" value="UDP-3-O-ACYL-N-ACETYLGLUCOSAMINE DEACETYLASE 1, MITOCHONDRIAL-RELATED"/>
    <property type="match status" value="1"/>
</dbReference>
<evidence type="ECO:0000256" key="3">
    <source>
        <dbReference type="ARBA" id="ARBA00005002"/>
    </source>
</evidence>
<dbReference type="SUPFAM" id="SSF54211">
    <property type="entry name" value="Ribosomal protein S5 domain 2-like"/>
    <property type="match status" value="2"/>
</dbReference>
<evidence type="ECO:0000256" key="1">
    <source>
        <dbReference type="ARBA" id="ARBA00001947"/>
    </source>
</evidence>
<dbReference type="AlphaFoldDB" id="A0A1F4SM27"/>
<dbReference type="InterPro" id="IPR015870">
    <property type="entry name" value="UDP-acyl_N-AcGlcN_deAcase_N"/>
</dbReference>
<dbReference type="Gene3D" id="3.30.230.20">
    <property type="entry name" value="lpxc deacetylase, domain 1"/>
    <property type="match status" value="1"/>
</dbReference>
<evidence type="ECO:0000256" key="2">
    <source>
        <dbReference type="ARBA" id="ARBA00002923"/>
    </source>
</evidence>
<dbReference type="Gene3D" id="3.30.1700.10">
    <property type="entry name" value="lpxc deacetylase, domain 2"/>
    <property type="match status" value="1"/>
</dbReference>
<dbReference type="STRING" id="1802579.A2310_03255"/>
<dbReference type="InterPro" id="IPR011334">
    <property type="entry name" value="UDP-acyl_GlcNac_deAcase_C"/>
</dbReference>
<dbReference type="GO" id="GO:0009245">
    <property type="term" value="P:lipid A biosynthetic process"/>
    <property type="evidence" value="ECO:0007669"/>
    <property type="project" value="UniProtKB-UniRule"/>
</dbReference>
<reference evidence="13 14" key="1">
    <citation type="journal article" date="2016" name="Nat. Commun.">
        <title>Thousands of microbial genomes shed light on interconnected biogeochemical processes in an aquifer system.</title>
        <authorList>
            <person name="Anantharaman K."/>
            <person name="Brown C.T."/>
            <person name="Hug L.A."/>
            <person name="Sharon I."/>
            <person name="Castelle C.J."/>
            <person name="Probst A.J."/>
            <person name="Thomas B.C."/>
            <person name="Singh A."/>
            <person name="Wilkins M.J."/>
            <person name="Karaoz U."/>
            <person name="Brodie E.L."/>
            <person name="Williams K.H."/>
            <person name="Hubbard S.S."/>
            <person name="Banfield J.F."/>
        </authorList>
    </citation>
    <scope>NUCLEOTIDE SEQUENCE [LARGE SCALE GENOMIC DNA]</scope>
</reference>